<gene>
    <name evidence="1" type="ORF">QTH91_14755</name>
</gene>
<dbReference type="RefSeq" id="WP_286660860.1">
    <property type="nucleotide sequence ID" value="NZ_JASZYV010000003.1"/>
</dbReference>
<accession>A0ABT7NCT7</accession>
<dbReference type="PANTHER" id="PTHR35861">
    <property type="match status" value="1"/>
</dbReference>
<protein>
    <submittedName>
        <fullName evidence="1">Phage tail sheath subtilisin-like domain-containing protein</fullName>
    </submittedName>
</protein>
<dbReference type="Proteomes" id="UP001174908">
    <property type="component" value="Unassembled WGS sequence"/>
</dbReference>
<dbReference type="InterPro" id="IPR052042">
    <property type="entry name" value="Tail_sheath_structural"/>
</dbReference>
<evidence type="ECO:0000313" key="1">
    <source>
        <dbReference type="EMBL" id="MDM0045747.1"/>
    </source>
</evidence>
<dbReference type="Gene3D" id="3.40.50.11780">
    <property type="match status" value="2"/>
</dbReference>
<name>A0ABT7NCT7_9BURK</name>
<keyword evidence="2" id="KW-1185">Reference proteome</keyword>
<reference evidence="1" key="1">
    <citation type="submission" date="2023-06" db="EMBL/GenBank/DDBJ databases">
        <authorList>
            <person name="Jiang Y."/>
            <person name="Liu Q."/>
        </authorList>
    </citation>
    <scope>NUCLEOTIDE SEQUENCE</scope>
    <source>
        <strain evidence="1">CGMCC 1.12089</strain>
    </source>
</reference>
<proteinExistence type="predicted"/>
<organism evidence="1 2">
    <name type="scientific">Variovorax dokdonensis</name>
    <dbReference type="NCBI Taxonomy" id="344883"/>
    <lineage>
        <taxon>Bacteria</taxon>
        <taxon>Pseudomonadati</taxon>
        <taxon>Pseudomonadota</taxon>
        <taxon>Betaproteobacteria</taxon>
        <taxon>Burkholderiales</taxon>
        <taxon>Comamonadaceae</taxon>
        <taxon>Variovorax</taxon>
    </lineage>
</organism>
<dbReference type="PANTHER" id="PTHR35861:SF1">
    <property type="entry name" value="PHAGE TAIL SHEATH PROTEIN"/>
    <property type="match status" value="1"/>
</dbReference>
<comment type="caution">
    <text evidence="1">The sequence shown here is derived from an EMBL/GenBank/DDBJ whole genome shotgun (WGS) entry which is preliminary data.</text>
</comment>
<sequence length="551" mass="58511">MPWAPAAPGVYIEEVSSRAHLIEGVPTDVAAFIGRAALGPLNQPVLLQSPSEFEARFGGLHVDCTMPYAVRDFFQNGGSKALVVRVAHADARAATISLPCGGHRCASLVLQARSVGAWGLGLSAAVEYEGRAVPAVPSPSAPAASRRRAQHFDLHLRWQGKGGELVQEVFRNVSVQPDDDRCLAQVLARESLLVEVRGPMPAHRPASTARVEGGTSGLHWVRADSASGSDGAVLDAADLLGDAVAGTGLHALDRPDVAFNLLCIPPLARDANVVPSDYVPPPQGVIDAAFALCVRRRAFLIVDPDPRWAASASRAVDRAVDGSAALRQAGSAGRNAALYFPCLRLPDPLREDRVDTFVPCGAVAGVIARTDATRGVWKAPAGMEAELVGVQDLQVQLGDSASERLNPLGINCLRVLGAGQRLVWGARTLRGADELADEYKYVPVRRLALFIEQSIESGIRWAVFEPNDEPLWATLRLSVGNFLGGLFRKGAFAGSTEDEAFFVRCDATTITPADQSLGLANVVVGFAPLKPAEFVIVRVVVRAGRADDPRP</sequence>
<evidence type="ECO:0000313" key="2">
    <source>
        <dbReference type="Proteomes" id="UP001174908"/>
    </source>
</evidence>
<dbReference type="EMBL" id="JASZYV010000003">
    <property type="protein sequence ID" value="MDM0045747.1"/>
    <property type="molecule type" value="Genomic_DNA"/>
</dbReference>